<protein>
    <submittedName>
        <fullName evidence="2">Uncharacterized protein</fullName>
    </submittedName>
</protein>
<keyword evidence="3" id="KW-1185">Reference proteome</keyword>
<feature type="compositionally biased region" description="Polar residues" evidence="1">
    <location>
        <begin position="33"/>
        <end position="43"/>
    </location>
</feature>
<sequence length="399" mass="44929">MKRLSVKRSKNKRKSEKGKCLYKSKVEADPESENTPPCSTPLQNKHVRNNVSTVLAHTPSHLNVTASADQGSPVSAPTISQTSVKGNLTINQNFTVLLLNPSDGYPFPEDHLDVKVGTYDGYQILPSHNTEHQLQRSHHRRHLSFKNCLEQHTLTLAEVKKDTNHLREVTVTGKILDLQPAISILQNKDGIHYSHYILYDATAEVHLSLAETFIVTLNQWYIFKSLSICDFGKGNVLCSTKLTTLEPIANSPFANYPQESEETVISGKVTEALLTLEYPCSCGATLSLSNTKLFRIKCNKCRKSCRCENVQNRAMANVTIKQPNGTYKRVVLNDTLLHSIVSFKREGYCDSQQLEDRLLKAERMTVVCVDDEPRRVKIEVEQTKDVAKKSFFSKCCVMM</sequence>
<feature type="region of interest" description="Disordered" evidence="1">
    <location>
        <begin position="1"/>
        <end position="43"/>
    </location>
</feature>
<evidence type="ECO:0000313" key="3">
    <source>
        <dbReference type="Proteomes" id="UP001558613"/>
    </source>
</evidence>
<comment type="caution">
    <text evidence="2">The sequence shown here is derived from an EMBL/GenBank/DDBJ whole genome shotgun (WGS) entry which is preliminary data.</text>
</comment>
<name>A0ABR3MY03_9TELE</name>
<dbReference type="Proteomes" id="UP001558613">
    <property type="component" value="Unassembled WGS sequence"/>
</dbReference>
<accession>A0ABR3MY03</accession>
<gene>
    <name evidence="2" type="ORF">QQF64_031798</name>
</gene>
<dbReference type="EMBL" id="JAYMGO010000008">
    <property type="protein sequence ID" value="KAL1269509.1"/>
    <property type="molecule type" value="Genomic_DNA"/>
</dbReference>
<evidence type="ECO:0000313" key="2">
    <source>
        <dbReference type="EMBL" id="KAL1269509.1"/>
    </source>
</evidence>
<reference evidence="2 3" key="1">
    <citation type="submission" date="2023-09" db="EMBL/GenBank/DDBJ databases">
        <authorList>
            <person name="Wang M."/>
        </authorList>
    </citation>
    <scope>NUCLEOTIDE SEQUENCE [LARGE SCALE GENOMIC DNA]</scope>
    <source>
        <strain evidence="2">GT-2023</strain>
        <tissue evidence="2">Liver</tissue>
    </source>
</reference>
<evidence type="ECO:0000256" key="1">
    <source>
        <dbReference type="SAM" id="MobiDB-lite"/>
    </source>
</evidence>
<proteinExistence type="predicted"/>
<feature type="compositionally biased region" description="Basic residues" evidence="1">
    <location>
        <begin position="1"/>
        <end position="22"/>
    </location>
</feature>
<organism evidence="2 3">
    <name type="scientific">Cirrhinus molitorella</name>
    <name type="common">mud carp</name>
    <dbReference type="NCBI Taxonomy" id="172907"/>
    <lineage>
        <taxon>Eukaryota</taxon>
        <taxon>Metazoa</taxon>
        <taxon>Chordata</taxon>
        <taxon>Craniata</taxon>
        <taxon>Vertebrata</taxon>
        <taxon>Euteleostomi</taxon>
        <taxon>Actinopterygii</taxon>
        <taxon>Neopterygii</taxon>
        <taxon>Teleostei</taxon>
        <taxon>Ostariophysi</taxon>
        <taxon>Cypriniformes</taxon>
        <taxon>Cyprinidae</taxon>
        <taxon>Labeoninae</taxon>
        <taxon>Labeonini</taxon>
        <taxon>Cirrhinus</taxon>
    </lineage>
</organism>